<dbReference type="EMBL" id="JAKJPO010000001">
    <property type="protein sequence ID" value="MCF7220400.1"/>
    <property type="molecule type" value="Genomic_DNA"/>
</dbReference>
<keyword evidence="1" id="KW-0472">Membrane</keyword>
<dbReference type="Proteomes" id="UP001430796">
    <property type="component" value="Unassembled WGS sequence"/>
</dbReference>
<feature type="transmembrane region" description="Helical" evidence="1">
    <location>
        <begin position="60"/>
        <end position="85"/>
    </location>
</feature>
<evidence type="ECO:0000313" key="3">
    <source>
        <dbReference type="Proteomes" id="UP001430796"/>
    </source>
</evidence>
<dbReference type="InterPro" id="IPR019670">
    <property type="entry name" value="DUF2523"/>
</dbReference>
<proteinExistence type="predicted"/>
<protein>
    <submittedName>
        <fullName evidence="2">DUF2523 domain-containing protein</fullName>
    </submittedName>
</protein>
<dbReference type="Pfam" id="PF10734">
    <property type="entry name" value="DUF2523"/>
    <property type="match status" value="1"/>
</dbReference>
<reference evidence="2 3" key="1">
    <citation type="submission" date="2022-01" db="EMBL/GenBank/DDBJ databases">
        <title>Lysobacter chinensis sp. nov., a bacterium isolated from cow dung compost.</title>
        <authorList>
            <person name="Liu Y."/>
        </authorList>
    </citation>
    <scope>NUCLEOTIDE SEQUENCE [LARGE SCALE GENOMIC DNA]</scope>
    <source>
        <strain evidence="2 3">TLK-CK17</strain>
    </source>
</reference>
<keyword evidence="1" id="KW-1133">Transmembrane helix</keyword>
<reference evidence="3" key="2">
    <citation type="submission" date="2022-01" db="EMBL/GenBank/DDBJ databases">
        <title>Lysobacter chinensis sp. nov., a bacterium isolated from cow dung compost.</title>
        <authorList>
            <person name="Zhou L.Y."/>
        </authorList>
    </citation>
    <scope>NUCLEOTIDE SEQUENCE [LARGE SCALE GENOMIC DNA]</scope>
    <source>
        <strain evidence="3">TLK-CK17</strain>
    </source>
</reference>
<keyword evidence="1" id="KW-0812">Transmembrane</keyword>
<gene>
    <name evidence="2" type="ORF">L3V18_01145</name>
</gene>
<name>A0ABS9HQH1_9GAMM</name>
<accession>A0ABS9HQH1</accession>
<evidence type="ECO:0000256" key="1">
    <source>
        <dbReference type="SAM" id="Phobius"/>
    </source>
</evidence>
<evidence type="ECO:0000313" key="2">
    <source>
        <dbReference type="EMBL" id="MCF7220400.1"/>
    </source>
</evidence>
<dbReference type="RefSeq" id="WP_237052789.1">
    <property type="nucleotide sequence ID" value="NZ_JAKJPO010000001.1"/>
</dbReference>
<organism evidence="2 3">
    <name type="scientific">Marilutibacter chinensis</name>
    <dbReference type="NCBI Taxonomy" id="2912247"/>
    <lineage>
        <taxon>Bacteria</taxon>
        <taxon>Pseudomonadati</taxon>
        <taxon>Pseudomonadota</taxon>
        <taxon>Gammaproteobacteria</taxon>
        <taxon>Lysobacterales</taxon>
        <taxon>Lysobacteraceae</taxon>
        <taxon>Marilutibacter</taxon>
    </lineage>
</organism>
<comment type="caution">
    <text evidence="2">The sequence shown here is derived from an EMBL/GenBank/DDBJ whole genome shotgun (WGS) entry which is preliminary data.</text>
</comment>
<feature type="transmembrane region" description="Helical" evidence="1">
    <location>
        <begin position="27"/>
        <end position="48"/>
    </location>
</feature>
<sequence>MPAIIGALVAMLIQALRQYLPGIIGRILLAFGITLAVHEVAMPQLKAFIQAKMGALPAVIYAYVDATGFGLAVTMILSAVAAGVAQRAFLSKLSSS</sequence>
<keyword evidence="3" id="KW-1185">Reference proteome</keyword>
<reference evidence="2 3" key="3">
    <citation type="submission" date="2022-01" db="EMBL/GenBank/DDBJ databases">
        <authorList>
            <person name="Zhou L.Y."/>
        </authorList>
    </citation>
    <scope>NUCLEOTIDE SEQUENCE [LARGE SCALE GENOMIC DNA]</scope>
    <source>
        <strain evidence="2 3">TLK-CK17</strain>
    </source>
</reference>